<evidence type="ECO:0000256" key="2">
    <source>
        <dbReference type="PIRSR" id="PIRSR000390-2"/>
    </source>
</evidence>
<evidence type="ECO:0000256" key="3">
    <source>
        <dbReference type="RuleBase" id="RU004508"/>
    </source>
</evidence>
<dbReference type="Gene3D" id="3.40.640.10">
    <property type="entry name" value="Type I PLP-dependent aspartate aminotransferase-like (Major domain)"/>
    <property type="match status" value="1"/>
</dbReference>
<keyword evidence="2 3" id="KW-0663">Pyridoxal phosphate</keyword>
<feature type="modified residue" description="N6-(pyridoxal phosphate)lysine" evidence="2">
    <location>
        <position position="119"/>
    </location>
</feature>
<dbReference type="EMBL" id="LCCZ01000034">
    <property type="protein sequence ID" value="KKS42994.1"/>
    <property type="molecule type" value="Genomic_DNA"/>
</dbReference>
<evidence type="ECO:0000313" key="5">
    <source>
        <dbReference type="Proteomes" id="UP000034875"/>
    </source>
</evidence>
<feature type="active site" description="Proton acceptor" evidence="1">
    <location>
        <position position="119"/>
    </location>
</feature>
<dbReference type="InterPro" id="IPR000653">
    <property type="entry name" value="DegT/StrS_aminotransferase"/>
</dbReference>
<evidence type="ECO:0008006" key="6">
    <source>
        <dbReference type="Google" id="ProtNLM"/>
    </source>
</evidence>
<dbReference type="Proteomes" id="UP000034875">
    <property type="component" value="Unassembled WGS sequence"/>
</dbReference>
<evidence type="ECO:0000256" key="1">
    <source>
        <dbReference type="PIRSR" id="PIRSR000390-1"/>
    </source>
</evidence>
<dbReference type="PATRIC" id="fig|1618341.3.peg.534"/>
<dbReference type="GO" id="GO:0030170">
    <property type="term" value="F:pyridoxal phosphate binding"/>
    <property type="evidence" value="ECO:0007669"/>
    <property type="project" value="TreeGrafter"/>
</dbReference>
<comment type="similarity">
    <text evidence="3">Belongs to the DegT/DnrJ/EryC1 family.</text>
</comment>
<organism evidence="4 5">
    <name type="scientific">candidate division CPR1 bacterium GW2011_GWA2_42_17</name>
    <dbReference type="NCBI Taxonomy" id="1618341"/>
    <lineage>
        <taxon>Bacteria</taxon>
        <taxon>candidate division CPR1</taxon>
    </lineage>
</organism>
<comment type="caution">
    <text evidence="4">The sequence shown here is derived from an EMBL/GenBank/DDBJ whole genome shotgun (WGS) entry which is preliminary data.</text>
</comment>
<accession>A0A0G0Z2I5</accession>
<proteinExistence type="inferred from homology"/>
<protein>
    <recommendedName>
        <fullName evidence="6">UDP-4-amino-4, 6-dideoxy-N-acetyl-beta-L-altrosamine transaminase</fullName>
    </recommendedName>
</protein>
<dbReference type="InterPro" id="IPR015422">
    <property type="entry name" value="PyrdxlP-dep_Trfase_small"/>
</dbReference>
<gene>
    <name evidence="4" type="ORF">UV05_C0034G0002</name>
</gene>
<dbReference type="Gene3D" id="3.90.1150.10">
    <property type="entry name" value="Aspartate Aminotransferase, domain 1"/>
    <property type="match status" value="1"/>
</dbReference>
<dbReference type="PIRSF" id="PIRSF000390">
    <property type="entry name" value="PLP_StrS"/>
    <property type="match status" value="1"/>
</dbReference>
<dbReference type="CDD" id="cd00616">
    <property type="entry name" value="AHBA_syn"/>
    <property type="match status" value="1"/>
</dbReference>
<reference evidence="4 5" key="1">
    <citation type="journal article" date="2015" name="Nature">
        <title>rRNA introns, odd ribosomes, and small enigmatic genomes across a large radiation of phyla.</title>
        <authorList>
            <person name="Brown C.T."/>
            <person name="Hug L.A."/>
            <person name="Thomas B.C."/>
            <person name="Sharon I."/>
            <person name="Castelle C.J."/>
            <person name="Singh A."/>
            <person name="Wilkins M.J."/>
            <person name="Williams K.H."/>
            <person name="Banfield J.F."/>
        </authorList>
    </citation>
    <scope>NUCLEOTIDE SEQUENCE [LARGE SCALE GENOMIC DNA]</scope>
</reference>
<sequence length="325" mass="37504">MFAIGLKPGDEVITTPLSFAATANCVLYMGATPVFADVVYETGLLDPQEVEKKITKRTRAIITVDYSGQPSYFRELRAIAKKHNLVLVDDASHSLGATYHGGRIGTQADITTFSFHPVKIITTGEGGMVVTNNKKFYERAKRFRTHGITKNPDEFIDQQNRLFPWHYEMQDLGFNYRLTDIQCALGISQLERIDSFLTKRRKIGLTYTSLFENDRRFKPYREQAGCQSSWHFYPLRVSGISAEKKLQLFRQLNAAGVFPQVHYIPIHLQPYYRKRFGYRQGDFPNAERFYQEEMSLPLFADLSLSDVKRIVKKLKHICLIRKQKL</sequence>
<dbReference type="InterPro" id="IPR015421">
    <property type="entry name" value="PyrdxlP-dep_Trfase_major"/>
</dbReference>
<dbReference type="PANTHER" id="PTHR30244:SF34">
    <property type="entry name" value="DTDP-4-AMINO-4,6-DIDEOXYGALACTOSE TRANSAMINASE"/>
    <property type="match status" value="1"/>
</dbReference>
<name>A0A0G0Z2I5_9BACT</name>
<dbReference type="GO" id="GO:0000271">
    <property type="term" value="P:polysaccharide biosynthetic process"/>
    <property type="evidence" value="ECO:0007669"/>
    <property type="project" value="TreeGrafter"/>
</dbReference>
<evidence type="ECO:0000313" key="4">
    <source>
        <dbReference type="EMBL" id="KKS42994.1"/>
    </source>
</evidence>
<dbReference type="AlphaFoldDB" id="A0A0G0Z2I5"/>
<dbReference type="SUPFAM" id="SSF53383">
    <property type="entry name" value="PLP-dependent transferases"/>
    <property type="match status" value="1"/>
</dbReference>
<dbReference type="InterPro" id="IPR015424">
    <property type="entry name" value="PyrdxlP-dep_Trfase"/>
</dbReference>
<dbReference type="GO" id="GO:0008483">
    <property type="term" value="F:transaminase activity"/>
    <property type="evidence" value="ECO:0007669"/>
    <property type="project" value="TreeGrafter"/>
</dbReference>
<dbReference type="PANTHER" id="PTHR30244">
    <property type="entry name" value="TRANSAMINASE"/>
    <property type="match status" value="1"/>
</dbReference>
<dbReference type="Pfam" id="PF01041">
    <property type="entry name" value="DegT_DnrJ_EryC1"/>
    <property type="match status" value="1"/>
</dbReference>